<evidence type="ECO:0000259" key="11">
    <source>
        <dbReference type="Pfam" id="PF00850"/>
    </source>
</evidence>
<dbReference type="InParanoid" id="A0A316YYT0"/>
<dbReference type="FunFam" id="3.40.800.20:FF:000001">
    <property type="entry name" value="Histone deacetylase"/>
    <property type="match status" value="1"/>
</dbReference>
<dbReference type="EMBL" id="KZ819634">
    <property type="protein sequence ID" value="PWN94419.1"/>
    <property type="molecule type" value="Genomic_DNA"/>
</dbReference>
<sequence length="634" mass="68711">MSMDPGPSYPTTRPKQTVAYFYDGDVGNYSYGYGHPMKPHRMRMTHNLVVNYGLDRHMDILRPKRASREQMAAFHTDEYVDFLNRVSPETMNDLTGDGTRYLIGEDCPAFEGLWEFCTISAGGSLAAAERINSGQADVAINWAGGLHHAKKREASGFCYVNDIVMGILELLRTHLRVLYIDIDIHHGDGVEEAFYSTDRVLTVSFHKFGDFFPGTGDVRDIGMKKGKGYAVNVPLKDGVDEKEFGGIFRPVLQHIMDWYRPGAVVLQCGADSLAGDKLGCFNLSMKGHADCVRFMQSFDVPLICLGGGGYTIRNVAKTWTYETGLLVHKELDENLPFNEYIQYFGPEYKLDVPPTSMDNQNSREYIEGLKARIIDNLRSLPSAPSVQMQEVPHRSLNMASLELSDDEDSDLDERISRKLRDAHIERYGDELSGDEDDWDQDGSEMESGAGDLSRRGSATTAKRLLGGAGMSRGLSARSAAAYSNGGGLGPGIAGGRRGSAPWKTQFANHDLAAKFGSATGGASAMRPRLGPFDDNAHQNGFAGAGRHAHSDKPKRSFFAARAAGLTTAASKRGPFAASQAAPLSTTMYDDFDGPTANGHGTPAAPATGAPSAANSEAADSPVPSSAMRDSPMVS</sequence>
<dbReference type="PANTHER" id="PTHR10625:SF2">
    <property type="entry name" value="HISTONE DEACETYLASE"/>
    <property type="match status" value="1"/>
</dbReference>
<dbReference type="OrthoDB" id="1918432at2759"/>
<dbReference type="GeneID" id="37041056"/>
<dbReference type="GO" id="GO:0031507">
    <property type="term" value="P:heterochromatin formation"/>
    <property type="evidence" value="ECO:0007669"/>
    <property type="project" value="TreeGrafter"/>
</dbReference>
<feature type="domain" description="Histone deacetylase" evidence="11">
    <location>
        <begin position="35"/>
        <end position="323"/>
    </location>
</feature>
<keyword evidence="6" id="KW-0805">Transcription regulation</keyword>
<feature type="region of interest" description="Disordered" evidence="10">
    <location>
        <begin position="428"/>
        <end position="456"/>
    </location>
</feature>
<evidence type="ECO:0000256" key="3">
    <source>
        <dbReference type="ARBA" id="ARBA00022491"/>
    </source>
</evidence>
<dbReference type="PANTHER" id="PTHR10625">
    <property type="entry name" value="HISTONE DEACETYLASE HDAC1-RELATED"/>
    <property type="match status" value="1"/>
</dbReference>
<dbReference type="InterPro" id="IPR023801">
    <property type="entry name" value="His_deacetylse_dom"/>
</dbReference>
<feature type="compositionally biased region" description="Acidic residues" evidence="10">
    <location>
        <begin position="431"/>
        <end position="444"/>
    </location>
</feature>
<dbReference type="STRING" id="215250.A0A316YYT0"/>
<evidence type="ECO:0000256" key="7">
    <source>
        <dbReference type="ARBA" id="ARBA00023163"/>
    </source>
</evidence>
<feature type="region of interest" description="Disordered" evidence="10">
    <location>
        <begin position="585"/>
        <end position="634"/>
    </location>
</feature>
<accession>A0A316YYT0</accession>
<dbReference type="PRINTS" id="PR01270">
    <property type="entry name" value="HDASUPER"/>
</dbReference>
<dbReference type="AlphaFoldDB" id="A0A316YYT0"/>
<proteinExistence type="inferred from homology"/>
<keyword evidence="4" id="KW-0378">Hydrolase</keyword>
<evidence type="ECO:0000256" key="2">
    <source>
        <dbReference type="ARBA" id="ARBA00012111"/>
    </source>
</evidence>
<dbReference type="GO" id="GO:0070210">
    <property type="term" value="C:Rpd3L-Expanded complex"/>
    <property type="evidence" value="ECO:0007669"/>
    <property type="project" value="TreeGrafter"/>
</dbReference>
<organism evidence="12 13">
    <name type="scientific">Acaromyces ingoldii</name>
    <dbReference type="NCBI Taxonomy" id="215250"/>
    <lineage>
        <taxon>Eukaryota</taxon>
        <taxon>Fungi</taxon>
        <taxon>Dikarya</taxon>
        <taxon>Basidiomycota</taxon>
        <taxon>Ustilaginomycotina</taxon>
        <taxon>Exobasidiomycetes</taxon>
        <taxon>Exobasidiales</taxon>
        <taxon>Cryptobasidiaceae</taxon>
        <taxon>Acaromyces</taxon>
    </lineage>
</organism>
<comment type="subcellular location">
    <subcellularLocation>
        <location evidence="1">Nucleus</location>
    </subcellularLocation>
</comment>
<evidence type="ECO:0000256" key="5">
    <source>
        <dbReference type="ARBA" id="ARBA00022853"/>
    </source>
</evidence>
<name>A0A316YYT0_9BASI</name>
<dbReference type="RefSeq" id="XP_025381617.1">
    <property type="nucleotide sequence ID" value="XM_025519140.1"/>
</dbReference>
<feature type="compositionally biased region" description="Low complexity" evidence="10">
    <location>
        <begin position="593"/>
        <end position="615"/>
    </location>
</feature>
<evidence type="ECO:0000313" key="13">
    <source>
        <dbReference type="Proteomes" id="UP000245768"/>
    </source>
</evidence>
<evidence type="ECO:0000313" key="12">
    <source>
        <dbReference type="EMBL" id="PWN94419.1"/>
    </source>
</evidence>
<evidence type="ECO:0000256" key="9">
    <source>
        <dbReference type="ARBA" id="ARBA00061569"/>
    </source>
</evidence>
<keyword evidence="5" id="KW-0156">Chromatin regulator</keyword>
<dbReference type="SUPFAM" id="SSF52768">
    <property type="entry name" value="Arginase/deacetylase"/>
    <property type="match status" value="1"/>
</dbReference>
<evidence type="ECO:0000256" key="6">
    <source>
        <dbReference type="ARBA" id="ARBA00023015"/>
    </source>
</evidence>
<dbReference type="Proteomes" id="UP000245768">
    <property type="component" value="Unassembled WGS sequence"/>
</dbReference>
<dbReference type="InterPro" id="IPR023696">
    <property type="entry name" value="Ureohydrolase_dom_sf"/>
</dbReference>
<comment type="similarity">
    <text evidence="9">Belongs to the histone deacetylase family. HD Type 1 subfamily.</text>
</comment>
<keyword evidence="3" id="KW-0678">Repressor</keyword>
<evidence type="ECO:0000256" key="1">
    <source>
        <dbReference type="ARBA" id="ARBA00004123"/>
    </source>
</evidence>
<dbReference type="Gene3D" id="3.40.800.20">
    <property type="entry name" value="Histone deacetylase domain"/>
    <property type="match status" value="1"/>
</dbReference>
<feature type="region of interest" description="Disordered" evidence="10">
    <location>
        <begin position="519"/>
        <end position="552"/>
    </location>
</feature>
<dbReference type="EC" id="3.5.1.98" evidence="2"/>
<dbReference type="GO" id="GO:0141221">
    <property type="term" value="F:histone deacetylase activity, hydrolytic mechanism"/>
    <property type="evidence" value="ECO:0007669"/>
    <property type="project" value="UniProtKB-EC"/>
</dbReference>
<evidence type="ECO:0000256" key="10">
    <source>
        <dbReference type="SAM" id="MobiDB-lite"/>
    </source>
</evidence>
<evidence type="ECO:0000256" key="8">
    <source>
        <dbReference type="ARBA" id="ARBA00023242"/>
    </source>
</evidence>
<keyword evidence="13" id="KW-1185">Reference proteome</keyword>
<dbReference type="InterPro" id="IPR000286">
    <property type="entry name" value="HDACs"/>
</dbReference>
<dbReference type="InterPro" id="IPR003084">
    <property type="entry name" value="HDAC_I/II"/>
</dbReference>
<protein>
    <recommendedName>
        <fullName evidence="2">histone deacetylase</fullName>
        <ecNumber evidence="2">3.5.1.98</ecNumber>
    </recommendedName>
</protein>
<gene>
    <name evidence="12" type="ORF">FA10DRAFT_238440</name>
</gene>
<keyword evidence="8" id="KW-0539">Nucleus</keyword>
<reference evidence="12 13" key="1">
    <citation type="journal article" date="2018" name="Mol. Biol. Evol.">
        <title>Broad Genomic Sampling Reveals a Smut Pathogenic Ancestry of the Fungal Clade Ustilaginomycotina.</title>
        <authorList>
            <person name="Kijpornyongpan T."/>
            <person name="Mondo S.J."/>
            <person name="Barry K."/>
            <person name="Sandor L."/>
            <person name="Lee J."/>
            <person name="Lipzen A."/>
            <person name="Pangilinan J."/>
            <person name="LaButti K."/>
            <person name="Hainaut M."/>
            <person name="Henrissat B."/>
            <person name="Grigoriev I.V."/>
            <person name="Spatafora J.W."/>
            <person name="Aime M.C."/>
        </authorList>
    </citation>
    <scope>NUCLEOTIDE SEQUENCE [LARGE SCALE GENOMIC DNA]</scope>
    <source>
        <strain evidence="12 13">MCA 4198</strain>
    </source>
</reference>
<dbReference type="GO" id="GO:0032221">
    <property type="term" value="C:Rpd3S complex"/>
    <property type="evidence" value="ECO:0007669"/>
    <property type="project" value="UniProtKB-ARBA"/>
</dbReference>
<dbReference type="Pfam" id="PF00850">
    <property type="entry name" value="Hist_deacetyl"/>
    <property type="match status" value="1"/>
</dbReference>
<evidence type="ECO:0000256" key="4">
    <source>
        <dbReference type="ARBA" id="ARBA00022801"/>
    </source>
</evidence>
<dbReference type="InterPro" id="IPR037138">
    <property type="entry name" value="His_deacetylse_dom_sf"/>
</dbReference>
<dbReference type="PRINTS" id="PR01271">
    <property type="entry name" value="HISDACETLASE"/>
</dbReference>
<keyword evidence="7" id="KW-0804">Transcription</keyword>